<dbReference type="AlphaFoldDB" id="W9XEA2"/>
<organism evidence="3 4">
    <name type="scientific">Cladophialophora psammophila CBS 110553</name>
    <dbReference type="NCBI Taxonomy" id="1182543"/>
    <lineage>
        <taxon>Eukaryota</taxon>
        <taxon>Fungi</taxon>
        <taxon>Dikarya</taxon>
        <taxon>Ascomycota</taxon>
        <taxon>Pezizomycotina</taxon>
        <taxon>Eurotiomycetes</taxon>
        <taxon>Chaetothyriomycetidae</taxon>
        <taxon>Chaetothyriales</taxon>
        <taxon>Herpotrichiellaceae</taxon>
        <taxon>Cladophialophora</taxon>
    </lineage>
</organism>
<feature type="compositionally biased region" description="Polar residues" evidence="1">
    <location>
        <begin position="676"/>
        <end position="687"/>
    </location>
</feature>
<evidence type="ECO:0000259" key="2">
    <source>
        <dbReference type="PROSITE" id="PS50011"/>
    </source>
</evidence>
<dbReference type="Gene3D" id="1.25.10.10">
    <property type="entry name" value="Leucine-rich Repeat Variant"/>
    <property type="match status" value="1"/>
</dbReference>
<dbReference type="GO" id="GO:0005737">
    <property type="term" value="C:cytoplasm"/>
    <property type="evidence" value="ECO:0007669"/>
    <property type="project" value="TreeGrafter"/>
</dbReference>
<feature type="region of interest" description="Disordered" evidence="1">
    <location>
        <begin position="547"/>
        <end position="572"/>
    </location>
</feature>
<dbReference type="Gene3D" id="3.30.200.20">
    <property type="entry name" value="Phosphorylase Kinase, domain 1"/>
    <property type="match status" value="1"/>
</dbReference>
<comment type="caution">
    <text evidence="3">The sequence shown here is derived from an EMBL/GenBank/DDBJ whole genome shotgun (WGS) entry which is preliminary data.</text>
</comment>
<dbReference type="Proteomes" id="UP000019471">
    <property type="component" value="Unassembled WGS sequence"/>
</dbReference>
<feature type="region of interest" description="Disordered" evidence="1">
    <location>
        <begin position="714"/>
        <end position="802"/>
    </location>
</feature>
<proteinExistence type="predicted"/>
<dbReference type="InterPro" id="IPR016024">
    <property type="entry name" value="ARM-type_fold"/>
</dbReference>
<feature type="compositionally biased region" description="Basic and acidic residues" evidence="1">
    <location>
        <begin position="776"/>
        <end position="791"/>
    </location>
</feature>
<gene>
    <name evidence="3" type="ORF">A1O5_00172</name>
</gene>
<protein>
    <submittedName>
        <fullName evidence="3">SCY1 protein kinase</fullName>
    </submittedName>
</protein>
<dbReference type="InterPro" id="IPR011989">
    <property type="entry name" value="ARM-like"/>
</dbReference>
<reference evidence="3 4" key="1">
    <citation type="submission" date="2013-03" db="EMBL/GenBank/DDBJ databases">
        <title>The Genome Sequence of Cladophialophora psammophila CBS 110553.</title>
        <authorList>
            <consortium name="The Broad Institute Genomics Platform"/>
            <person name="Cuomo C."/>
            <person name="de Hoog S."/>
            <person name="Gorbushina A."/>
            <person name="Walker B."/>
            <person name="Young S.K."/>
            <person name="Zeng Q."/>
            <person name="Gargeya S."/>
            <person name="Fitzgerald M."/>
            <person name="Haas B."/>
            <person name="Abouelleil A."/>
            <person name="Allen A.W."/>
            <person name="Alvarado L."/>
            <person name="Arachchi H.M."/>
            <person name="Berlin A.M."/>
            <person name="Chapman S.B."/>
            <person name="Gainer-Dewar J."/>
            <person name="Goldberg J."/>
            <person name="Griggs A."/>
            <person name="Gujja S."/>
            <person name="Hansen M."/>
            <person name="Howarth C."/>
            <person name="Imamovic A."/>
            <person name="Ireland A."/>
            <person name="Larimer J."/>
            <person name="McCowan C."/>
            <person name="Murphy C."/>
            <person name="Pearson M."/>
            <person name="Poon T.W."/>
            <person name="Priest M."/>
            <person name="Roberts A."/>
            <person name="Saif S."/>
            <person name="Shea T."/>
            <person name="Sisk P."/>
            <person name="Sykes S."/>
            <person name="Wortman J."/>
            <person name="Nusbaum C."/>
            <person name="Birren B."/>
        </authorList>
    </citation>
    <scope>NUCLEOTIDE SEQUENCE [LARGE SCALE GENOMIC DNA]</scope>
    <source>
        <strain evidence="3 4">CBS 110553</strain>
    </source>
</reference>
<keyword evidence="3" id="KW-0808">Transferase</keyword>
<sequence>MDFLKSAVASAIAKSSSFPVTIGDRIDFGDSIWILHNATKKDDNSPCCLFNFDINANKALLPLAKNAARKLRTIRHPGVIRVIDVIENDTNIYIITEKITPLSWHIKRKSLSEETIKWGLYSVSSTLKFINNDASSVHGAVRVSSVFISESGEWKLGGFEVLSSMNDDDAIIYRYGSLLPESNRYSPPEVVNGGWSAIKKNPLGAPDAYGLGTLVHEAFNGVLMSTDSLGQTKSIPANMVQSYRRLVNANPKLRLNAGQFVEQGKKVGGFFETPLIHITEGAESLGLKNEEERNEFLKELDGLTDDFPEDFFKMKILPELLKSVEFGGGGPSVFGAIMKIGLKMSDDEFESRLGPLIIRLFNSPDRAMRVCLLDNLPLMIDRIPQKDVNGKIWAAMTTGFTDTAPVVREQTVKAVLSVISKLSDRVINGELLRFLAKTANDEQPGIRTNTTICLGKIARNLGVGSRSKVLIAAFGRSLRDPFVHARSAALMALNATIDVFSDDDCATKILPVICVSLVDKEKIVRDQATKAVESYLARVRKYASTLPETALSPEPGPGAANATTPARMGNQSDTSWAGWAISSFTNKMAGARGEMAPTATANGAPLAETQSMPASGHPTPLINVSPEKSTTASLRPHASQPVKPSTQAIEPDDAWEEEDTMDAWGTMDDDGDNFFDASSTQRTNTTTPEPAAAAAAAAAFDDGGEPDFAGWLAAQSKSKSQKPLPKGLSKTTTTASALNIRPAGPGRSVSAGVGTGGVSGKRPVITSTRTTAPVAAKKEIRKDTPKPKEPDINDDEWGEAWD</sequence>
<evidence type="ECO:0000313" key="3">
    <source>
        <dbReference type="EMBL" id="EXJ75665.1"/>
    </source>
</evidence>
<feature type="compositionally biased region" description="Acidic residues" evidence="1">
    <location>
        <begin position="792"/>
        <end position="802"/>
    </location>
</feature>
<dbReference type="GO" id="GO:0004672">
    <property type="term" value="F:protein kinase activity"/>
    <property type="evidence" value="ECO:0007669"/>
    <property type="project" value="InterPro"/>
</dbReference>
<dbReference type="Gene3D" id="1.10.510.10">
    <property type="entry name" value="Transferase(Phosphotransferase) domain 1"/>
    <property type="match status" value="1"/>
</dbReference>
<dbReference type="Pfam" id="PF00069">
    <property type="entry name" value="Pkinase"/>
    <property type="match status" value="1"/>
</dbReference>
<dbReference type="PANTHER" id="PTHR12984">
    <property type="entry name" value="SCY1-RELATED S/T PROTEIN KINASE-LIKE"/>
    <property type="match status" value="1"/>
</dbReference>
<dbReference type="OrthoDB" id="447103at2759"/>
<keyword evidence="3" id="KW-0418">Kinase</keyword>
<dbReference type="InterPro" id="IPR000719">
    <property type="entry name" value="Prot_kinase_dom"/>
</dbReference>
<dbReference type="SUPFAM" id="SSF56112">
    <property type="entry name" value="Protein kinase-like (PK-like)"/>
    <property type="match status" value="1"/>
</dbReference>
<feature type="region of interest" description="Disordered" evidence="1">
    <location>
        <begin position="607"/>
        <end position="690"/>
    </location>
</feature>
<dbReference type="RefSeq" id="XP_007738982.1">
    <property type="nucleotide sequence ID" value="XM_007740792.1"/>
</dbReference>
<evidence type="ECO:0000256" key="1">
    <source>
        <dbReference type="SAM" id="MobiDB-lite"/>
    </source>
</evidence>
<dbReference type="PROSITE" id="PS50011">
    <property type="entry name" value="PROTEIN_KINASE_DOM"/>
    <property type="match status" value="1"/>
</dbReference>
<dbReference type="SUPFAM" id="SSF48371">
    <property type="entry name" value="ARM repeat"/>
    <property type="match status" value="1"/>
</dbReference>
<accession>W9XEA2</accession>
<dbReference type="EMBL" id="AMGX01000001">
    <property type="protein sequence ID" value="EXJ75665.1"/>
    <property type="molecule type" value="Genomic_DNA"/>
</dbReference>
<dbReference type="InterPro" id="IPR011009">
    <property type="entry name" value="Kinase-like_dom_sf"/>
</dbReference>
<name>W9XEA2_9EURO</name>
<feature type="compositionally biased region" description="Low complexity" evidence="1">
    <location>
        <begin position="557"/>
        <end position="566"/>
    </location>
</feature>
<dbReference type="PANTHER" id="PTHR12984:SF3">
    <property type="entry name" value="N-TERMINAL KINASE-LIKE PROTEIN"/>
    <property type="match status" value="1"/>
</dbReference>
<feature type="compositionally biased region" description="Low complexity" evidence="1">
    <location>
        <begin position="714"/>
        <end position="730"/>
    </location>
</feature>
<dbReference type="eggNOG" id="KOG1243">
    <property type="taxonomic scope" value="Eukaryota"/>
</dbReference>
<dbReference type="InterPro" id="IPR051177">
    <property type="entry name" value="CIK-Related_Protein"/>
</dbReference>
<evidence type="ECO:0000313" key="4">
    <source>
        <dbReference type="Proteomes" id="UP000019471"/>
    </source>
</evidence>
<dbReference type="GO" id="GO:0006409">
    <property type="term" value="P:tRNA export from nucleus"/>
    <property type="evidence" value="ECO:0007669"/>
    <property type="project" value="TreeGrafter"/>
</dbReference>
<dbReference type="GeneID" id="19184909"/>
<feature type="domain" description="Protein kinase" evidence="2">
    <location>
        <begin position="6"/>
        <end position="271"/>
    </location>
</feature>
<keyword evidence="4" id="KW-1185">Reference proteome</keyword>
<feature type="compositionally biased region" description="Acidic residues" evidence="1">
    <location>
        <begin position="650"/>
        <end position="673"/>
    </location>
</feature>
<dbReference type="STRING" id="1182543.W9XEA2"/>
<dbReference type="HOGENOM" id="CLU_010392_1_2_1"/>
<dbReference type="GO" id="GO:0005524">
    <property type="term" value="F:ATP binding"/>
    <property type="evidence" value="ECO:0007669"/>
    <property type="project" value="InterPro"/>
</dbReference>